<dbReference type="InterPro" id="IPR011057">
    <property type="entry name" value="Mss4-like_sf"/>
</dbReference>
<evidence type="ECO:0000256" key="3">
    <source>
        <dbReference type="ARBA" id="ARBA00022833"/>
    </source>
</evidence>
<dbReference type="SUPFAM" id="SSF51316">
    <property type="entry name" value="Mss4-like"/>
    <property type="match status" value="1"/>
</dbReference>
<dbReference type="Pfam" id="PF04828">
    <property type="entry name" value="GFA"/>
    <property type="match status" value="1"/>
</dbReference>
<dbReference type="OrthoDB" id="9807246at2"/>
<dbReference type="KEGG" id="hat:RC74_14855"/>
<dbReference type="GO" id="GO:0046872">
    <property type="term" value="F:metal ion binding"/>
    <property type="evidence" value="ECO:0007669"/>
    <property type="project" value="UniProtKB-KW"/>
</dbReference>
<proteinExistence type="inferred from homology"/>
<reference evidence="6 7" key="1">
    <citation type="submission" date="2016-02" db="EMBL/GenBank/DDBJ databases">
        <title>Complete genome sequence of Halocynthiibacter arcticus PAMC 20958t from arctic marine sediment.</title>
        <authorList>
            <person name="Lee Y.M."/>
            <person name="Baek K."/>
            <person name="Lee H.K."/>
            <person name="Shin S.C."/>
        </authorList>
    </citation>
    <scope>NUCLEOTIDE SEQUENCE [LARGE SCALE GENOMIC DNA]</scope>
    <source>
        <strain evidence="6">PAMC 20958</strain>
    </source>
</reference>
<gene>
    <name evidence="6" type="ORF">RC74_14855</name>
</gene>
<evidence type="ECO:0000256" key="4">
    <source>
        <dbReference type="ARBA" id="ARBA00023239"/>
    </source>
</evidence>
<accession>A0A126V367</accession>
<evidence type="ECO:0000313" key="6">
    <source>
        <dbReference type="EMBL" id="AML52385.1"/>
    </source>
</evidence>
<dbReference type="Gene3D" id="3.90.1590.10">
    <property type="entry name" value="glutathione-dependent formaldehyde- activating enzyme (gfa)"/>
    <property type="match status" value="1"/>
</dbReference>
<keyword evidence="7" id="KW-1185">Reference proteome</keyword>
<dbReference type="STRING" id="1579316.RC74_14855"/>
<comment type="similarity">
    <text evidence="1">Belongs to the Gfa family.</text>
</comment>
<protein>
    <submittedName>
        <fullName evidence="6">Aldehyde-activating protein</fullName>
    </submittedName>
</protein>
<dbReference type="AlphaFoldDB" id="A0A126V367"/>
<keyword evidence="3" id="KW-0862">Zinc</keyword>
<sequence length="162" mass="17910">MMENAQGGCLCGNLRYAVENQPSRVTICHCKFCQRATGGAYMVEPIFDAQDFRLLKGTPKKYAHISAGSGKKVFVHFCDTCGTKLFLTFERFANIVGVYGGTFDDPDWFDLTPENSKQIFLGVAQRGTSIPPHVNTFIEHATEPDGTPIEPTVFETHQIIGT</sequence>
<dbReference type="GO" id="GO:0016846">
    <property type="term" value="F:carbon-sulfur lyase activity"/>
    <property type="evidence" value="ECO:0007669"/>
    <property type="project" value="InterPro"/>
</dbReference>
<dbReference type="PROSITE" id="PS51891">
    <property type="entry name" value="CENP_V_GFA"/>
    <property type="match status" value="1"/>
</dbReference>
<feature type="domain" description="CENP-V/GFA" evidence="5">
    <location>
        <begin position="5"/>
        <end position="110"/>
    </location>
</feature>
<dbReference type="RefSeq" id="WP_052274805.1">
    <property type="nucleotide sequence ID" value="NZ_CP014327.1"/>
</dbReference>
<evidence type="ECO:0000256" key="1">
    <source>
        <dbReference type="ARBA" id="ARBA00005495"/>
    </source>
</evidence>
<dbReference type="InterPro" id="IPR006913">
    <property type="entry name" value="CENP-V/GFA"/>
</dbReference>
<keyword evidence="4" id="KW-0456">Lyase</keyword>
<dbReference type="PANTHER" id="PTHR33337">
    <property type="entry name" value="GFA DOMAIN-CONTAINING PROTEIN"/>
    <property type="match status" value="1"/>
</dbReference>
<name>A0A126V367_9RHOB</name>
<dbReference type="EMBL" id="CP014327">
    <property type="protein sequence ID" value="AML52385.1"/>
    <property type="molecule type" value="Genomic_DNA"/>
</dbReference>
<keyword evidence="2" id="KW-0479">Metal-binding</keyword>
<organism evidence="6 7">
    <name type="scientific">Falsihalocynthiibacter arcticus</name>
    <dbReference type="NCBI Taxonomy" id="1579316"/>
    <lineage>
        <taxon>Bacteria</taxon>
        <taxon>Pseudomonadati</taxon>
        <taxon>Pseudomonadota</taxon>
        <taxon>Alphaproteobacteria</taxon>
        <taxon>Rhodobacterales</taxon>
        <taxon>Roseobacteraceae</taxon>
        <taxon>Falsihalocynthiibacter</taxon>
    </lineage>
</organism>
<evidence type="ECO:0000259" key="5">
    <source>
        <dbReference type="PROSITE" id="PS51891"/>
    </source>
</evidence>
<dbReference type="Proteomes" id="UP000070371">
    <property type="component" value="Chromosome"/>
</dbReference>
<dbReference type="PANTHER" id="PTHR33337:SF40">
    <property type="entry name" value="CENP-V_GFA DOMAIN-CONTAINING PROTEIN-RELATED"/>
    <property type="match status" value="1"/>
</dbReference>
<evidence type="ECO:0000313" key="7">
    <source>
        <dbReference type="Proteomes" id="UP000070371"/>
    </source>
</evidence>
<evidence type="ECO:0000256" key="2">
    <source>
        <dbReference type="ARBA" id="ARBA00022723"/>
    </source>
</evidence>